<evidence type="ECO:0000256" key="1">
    <source>
        <dbReference type="SAM" id="SignalP"/>
    </source>
</evidence>
<feature type="signal peptide" evidence="1">
    <location>
        <begin position="1"/>
        <end position="26"/>
    </location>
</feature>
<dbReference type="Gene3D" id="3.30.457.10">
    <property type="entry name" value="Copper amine oxidase-like, N-terminal domain"/>
    <property type="match status" value="1"/>
</dbReference>
<keyword evidence="1" id="KW-0732">Signal</keyword>
<dbReference type="InterPro" id="IPR011042">
    <property type="entry name" value="6-blade_b-propeller_TolB-like"/>
</dbReference>
<dbReference type="InterPro" id="IPR036582">
    <property type="entry name" value="Mao_N_sf"/>
</dbReference>
<dbReference type="EMBL" id="FOYM01000050">
    <property type="protein sequence ID" value="SFR17842.1"/>
    <property type="molecule type" value="Genomic_DNA"/>
</dbReference>
<keyword evidence="4" id="KW-1185">Reference proteome</keyword>
<dbReference type="Pfam" id="PF07833">
    <property type="entry name" value="Cu_amine_oxidN1"/>
    <property type="match status" value="1"/>
</dbReference>
<feature type="chain" id="PRO_5011561663" evidence="1">
    <location>
        <begin position="27"/>
        <end position="376"/>
    </location>
</feature>
<proteinExistence type="predicted"/>
<accession>A0A1I6EK52</accession>
<evidence type="ECO:0000259" key="2">
    <source>
        <dbReference type="Pfam" id="PF07833"/>
    </source>
</evidence>
<feature type="domain" description="Copper amine oxidase-like N-terminal" evidence="2">
    <location>
        <begin position="34"/>
        <end position="140"/>
    </location>
</feature>
<dbReference type="SUPFAM" id="SSF82171">
    <property type="entry name" value="DPP6 N-terminal domain-like"/>
    <property type="match status" value="1"/>
</dbReference>
<dbReference type="AlphaFoldDB" id="A0A1I6EK52"/>
<dbReference type="OrthoDB" id="9779128at2"/>
<dbReference type="InterPro" id="IPR012854">
    <property type="entry name" value="Cu_amine_oxidase-like_N"/>
</dbReference>
<organism evidence="3 4">
    <name type="scientific">Desulfoscipio geothermicus DSM 3669</name>
    <dbReference type="NCBI Taxonomy" id="1121426"/>
    <lineage>
        <taxon>Bacteria</taxon>
        <taxon>Bacillati</taxon>
        <taxon>Bacillota</taxon>
        <taxon>Clostridia</taxon>
        <taxon>Eubacteriales</taxon>
        <taxon>Desulfallaceae</taxon>
        <taxon>Desulfoscipio</taxon>
    </lineage>
</organism>
<evidence type="ECO:0000313" key="3">
    <source>
        <dbReference type="EMBL" id="SFR17842.1"/>
    </source>
</evidence>
<name>A0A1I6EK52_9FIRM</name>
<reference evidence="4" key="1">
    <citation type="submission" date="2016-10" db="EMBL/GenBank/DDBJ databases">
        <authorList>
            <person name="Varghese N."/>
            <person name="Submissions S."/>
        </authorList>
    </citation>
    <scope>NUCLEOTIDE SEQUENCE [LARGE SCALE GENOMIC DNA]</scope>
    <source>
        <strain evidence="4">DSM 3669</strain>
    </source>
</reference>
<dbReference type="STRING" id="39060.SAMN05660706_1502"/>
<dbReference type="RefSeq" id="WP_092487750.1">
    <property type="nucleotide sequence ID" value="NZ_FOYM01000050.1"/>
</dbReference>
<protein>
    <submittedName>
        <fullName evidence="3">Copper amine oxidase N-terminal domain-containing protein</fullName>
    </submittedName>
</protein>
<sequence>MKKKWLAFLLVGGVFLIASLPSGVMAAELVTVTFNDKKLDFDVSPILENGRALVPLRVIFEALGAKVDWDGATNTVTATKDNDTVKLTVGKKTAYKNGAAIELDVPAKVVKGKTLVPIRFVSEAMGTIVNYQHDTKTVIIQRIKHNTVQLETLDYHIPQYTSNIEWNIDNIIWKEDNITLIANKSLAKEKYLSNSVIISIMIKKENKNFEIMFTEKPLSISSVGLSANKDYLALKLFYHYGYKVLVVNLNTGEHFILNDMLKTAKNGFVETIHAYSWSPDKNKLAFAFGNTSKSNLAIYDLDKNLLLLIPTENYYITTAYILWHRNGEGLDFVSEYPSKKFKVYRYFNNQDSIEFIRAVSREEIVNMPSPNYRFKY</sequence>
<evidence type="ECO:0000313" key="4">
    <source>
        <dbReference type="Proteomes" id="UP000199584"/>
    </source>
</evidence>
<dbReference type="SUPFAM" id="SSF55383">
    <property type="entry name" value="Copper amine oxidase, domain N"/>
    <property type="match status" value="1"/>
</dbReference>
<dbReference type="Proteomes" id="UP000199584">
    <property type="component" value="Unassembled WGS sequence"/>
</dbReference>
<gene>
    <name evidence="3" type="ORF">SAMN05660706_1502</name>
</gene>
<dbReference type="Gene3D" id="2.120.10.30">
    <property type="entry name" value="TolB, C-terminal domain"/>
    <property type="match status" value="1"/>
</dbReference>